<reference evidence="6" key="1">
    <citation type="submission" date="2023-04" db="EMBL/GenBank/DDBJ databases">
        <title>Description of first Herbaspirillum huttiense subsp. nephrolepsisexaltata and Herbaspirillum huttiense subsp. lycopersicon.</title>
        <authorList>
            <person name="Poudel M."/>
            <person name="Sharma A."/>
            <person name="Goss E."/>
            <person name="Tapia J.H."/>
            <person name="Harmon C.M."/>
            <person name="Jones J.B."/>
        </authorList>
    </citation>
    <scope>NUCLEOTIDE SEQUENCE</scope>
    <source>
        <strain evidence="6">G21-1742</strain>
    </source>
</reference>
<feature type="compositionally biased region" description="Polar residues" evidence="2">
    <location>
        <begin position="738"/>
        <end position="749"/>
    </location>
</feature>
<dbReference type="InterPro" id="IPR037026">
    <property type="entry name" value="Vgr_OB-fold_dom_sf"/>
</dbReference>
<dbReference type="Pfam" id="PF10106">
    <property type="entry name" value="DUF2345"/>
    <property type="match status" value="1"/>
</dbReference>
<feature type="domain" description="DUF2345" evidence="4">
    <location>
        <begin position="746"/>
        <end position="895"/>
    </location>
</feature>
<evidence type="ECO:0000256" key="2">
    <source>
        <dbReference type="SAM" id="MobiDB-lite"/>
    </source>
</evidence>
<dbReference type="Pfam" id="PF04717">
    <property type="entry name" value="Phage_base_V"/>
    <property type="match status" value="1"/>
</dbReference>
<dbReference type="SUPFAM" id="SSF69279">
    <property type="entry name" value="Phage tail proteins"/>
    <property type="match status" value="2"/>
</dbReference>
<evidence type="ECO:0000313" key="7">
    <source>
        <dbReference type="Proteomes" id="UP001246152"/>
    </source>
</evidence>
<dbReference type="Gene3D" id="2.40.50.230">
    <property type="entry name" value="Gp5 N-terminal domain"/>
    <property type="match status" value="1"/>
</dbReference>
<dbReference type="SUPFAM" id="SSF69255">
    <property type="entry name" value="gp5 N-terminal domain-like"/>
    <property type="match status" value="1"/>
</dbReference>
<dbReference type="InterPro" id="IPR006531">
    <property type="entry name" value="Gp5/Vgr_OB"/>
</dbReference>
<accession>A0AAJ2LQ89</accession>
<evidence type="ECO:0000313" key="6">
    <source>
        <dbReference type="EMBL" id="MDR9834574.1"/>
    </source>
</evidence>
<dbReference type="EMBL" id="JAVLSM010000001">
    <property type="protein sequence ID" value="MDR9834574.1"/>
    <property type="molecule type" value="Genomic_DNA"/>
</dbReference>
<dbReference type="Pfam" id="PF05954">
    <property type="entry name" value="Phage_GPD"/>
    <property type="match status" value="1"/>
</dbReference>
<dbReference type="Gene3D" id="3.55.50.10">
    <property type="entry name" value="Baseplate protein-like domains"/>
    <property type="match status" value="1"/>
</dbReference>
<dbReference type="NCBIfam" id="TIGR03361">
    <property type="entry name" value="VI_Rhs_Vgr"/>
    <property type="match status" value="1"/>
</dbReference>
<organism evidence="6 7">
    <name type="scientific">Herbaspirillum huttiense</name>
    <dbReference type="NCBI Taxonomy" id="863372"/>
    <lineage>
        <taxon>Bacteria</taxon>
        <taxon>Pseudomonadati</taxon>
        <taxon>Pseudomonadota</taxon>
        <taxon>Betaproteobacteria</taxon>
        <taxon>Burkholderiales</taxon>
        <taxon>Oxalobacteraceae</taxon>
        <taxon>Herbaspirillum</taxon>
    </lineage>
</organism>
<protein>
    <submittedName>
        <fullName evidence="6">Type VI secretion system Vgr family protein</fullName>
    </submittedName>
</protein>
<sequence>MTQDAAPPGRQHSAPVAPRLLSTLLSGFPSSLFGPGLSQHARLITLDSAQEAGLPESLVVECFHGQESVNDNFQFDIDALSVSTDLDLKQFTGTELTLRLLQADGSRRAWHGYCTQASWLGADGGLARYRLRLESFLAFLDRRRDSFLFQDMSVTDIASAVLKEYPQANFALDVTQTLTKRDICTQYRESDFAFLRRILASEGLNFRFEHQQEGEQGQASGQQQARHKLVIFDREAKAPDLPGGDTRIRFHRIAATESSDAITDFSAVRSVRSNAVALASWHPEKISSPSAEENSSLDAGEVPALPVYDGTGQQDFADQEAAATHAQLMLQALEMQNKRFEGAGAARQLSAGTQFTLSQHERYPEGENRFKLLSVSHSARNNFDSNIAQILDQLVPASLGNLFGKTPSPGSVSDDDLKAGTYRNSFVAVREVVPIVPAAITERLKPTARGTQTALVTGLPDVAVTTDRNHRVKVQFHWQRGKSPNQGGLRETGNLDDKDGNAPGNDASGTWVRVAEAQSGPNWGSQFTPRIGSEVLIDFIEGDIDRPVVVAQLYNGNDVPPFPAGAESDANHAGTISGWHSTAHDGSGFNQWVVDDTQSQLRMRLASSQGKSQLNLGHLIDQADTGAQRGSYRGQGFELRSDAWGVVRGAEGLLISSTARPVAGASVTSTQMDAHEAVAQLKGAQQLAQTMGEAAAQQQALHSAEALQAKTDFISVIDPQDQGKHPANVNGQDAFKSQAGSRESDSTQPVEKFSKAAVLMESPSNVNWASAASTVLYAGENLHWTTQGDTHWTAADTASLAAGKAATLFAHDGGIQAFAGNGPVSLQAHTDALEILADKEVSVISVNDGIEIKARQKIVLQAGQASVTLEGGNITFACPGTFSVKGGTHGFPGGARDSPEFSKLPDSRPHRYFERLRAIDVTSGNPIAGLNYVIKLGDGTLLRGVTDEHGRTEQVSTAEMQQVQVFWNTSVMPPDEDDTNPIESC</sequence>
<dbReference type="Gene3D" id="2.30.110.50">
    <property type="match status" value="1"/>
</dbReference>
<dbReference type="NCBIfam" id="TIGR01646">
    <property type="entry name" value="vgr_GE"/>
    <property type="match status" value="1"/>
</dbReference>
<dbReference type="AlphaFoldDB" id="A0AAJ2LQ89"/>
<dbReference type="SUPFAM" id="SSF69349">
    <property type="entry name" value="Phage fibre proteins"/>
    <property type="match status" value="1"/>
</dbReference>
<dbReference type="Gene3D" id="4.10.220.110">
    <property type="match status" value="1"/>
</dbReference>
<dbReference type="Proteomes" id="UP001246152">
    <property type="component" value="Unassembled WGS sequence"/>
</dbReference>
<proteinExistence type="inferred from homology"/>
<evidence type="ECO:0000259" key="5">
    <source>
        <dbReference type="Pfam" id="PF13296"/>
    </source>
</evidence>
<feature type="region of interest" description="Disordered" evidence="2">
    <location>
        <begin position="479"/>
        <end position="508"/>
    </location>
</feature>
<evidence type="ECO:0000256" key="1">
    <source>
        <dbReference type="ARBA" id="ARBA00005558"/>
    </source>
</evidence>
<comment type="similarity">
    <text evidence="1">Belongs to the VgrG protein family.</text>
</comment>
<feature type="domain" description="Gp5/Type VI secretion system Vgr protein OB-fold" evidence="3">
    <location>
        <begin position="506"/>
        <end position="554"/>
    </location>
</feature>
<comment type="caution">
    <text evidence="6">The sequence shown here is derived from an EMBL/GenBank/DDBJ whole genome shotgun (WGS) entry which is preliminary data.</text>
</comment>
<evidence type="ECO:0000259" key="4">
    <source>
        <dbReference type="Pfam" id="PF10106"/>
    </source>
</evidence>
<feature type="domain" description="Putative type VI secretion system Rhs element associated Vgr" evidence="5">
    <location>
        <begin position="584"/>
        <end position="695"/>
    </location>
</feature>
<dbReference type="InterPro" id="IPR018769">
    <property type="entry name" value="VgrG2_DUF2345"/>
</dbReference>
<dbReference type="Pfam" id="PF13296">
    <property type="entry name" value="T6SS_Vgr"/>
    <property type="match status" value="1"/>
</dbReference>
<evidence type="ECO:0000259" key="3">
    <source>
        <dbReference type="Pfam" id="PF04717"/>
    </source>
</evidence>
<gene>
    <name evidence="6" type="ORF">RI046_02645</name>
</gene>
<dbReference type="InterPro" id="IPR017847">
    <property type="entry name" value="T6SS_RhsGE_Vgr_subset"/>
</dbReference>
<dbReference type="InterPro" id="IPR028244">
    <property type="entry name" value="T6SS_Rhs_Vgr_dom"/>
</dbReference>
<dbReference type="InterPro" id="IPR006533">
    <property type="entry name" value="T6SS_Vgr_RhsGE"/>
</dbReference>
<feature type="region of interest" description="Disordered" evidence="2">
    <location>
        <begin position="719"/>
        <end position="749"/>
    </location>
</feature>
<name>A0AAJ2LQ89_9BURK</name>